<keyword evidence="5" id="KW-0808">Transferase</keyword>
<dbReference type="SUPFAM" id="SSF47384">
    <property type="entry name" value="Homodimeric domain of signal transducing histidine kinase"/>
    <property type="match status" value="1"/>
</dbReference>
<dbReference type="Gene3D" id="3.30.450.40">
    <property type="match status" value="1"/>
</dbReference>
<feature type="domain" description="PAC" evidence="10">
    <location>
        <begin position="749"/>
        <end position="801"/>
    </location>
</feature>
<dbReference type="InterPro" id="IPR004358">
    <property type="entry name" value="Sig_transdc_His_kin-like_C"/>
</dbReference>
<dbReference type="InterPro" id="IPR013655">
    <property type="entry name" value="PAS_fold_3"/>
</dbReference>
<keyword evidence="4" id="KW-0597">Phosphoprotein</keyword>
<dbReference type="SMART" id="SM00388">
    <property type="entry name" value="HisKA"/>
    <property type="match status" value="1"/>
</dbReference>
<evidence type="ECO:0000256" key="5">
    <source>
        <dbReference type="ARBA" id="ARBA00022679"/>
    </source>
</evidence>
<evidence type="ECO:0000256" key="2">
    <source>
        <dbReference type="ARBA" id="ARBA00004236"/>
    </source>
</evidence>
<feature type="domain" description="PAS" evidence="9">
    <location>
        <begin position="438"/>
        <end position="499"/>
    </location>
</feature>
<feature type="domain" description="PAS" evidence="9">
    <location>
        <begin position="133"/>
        <end position="203"/>
    </location>
</feature>
<feature type="domain" description="PAS" evidence="9">
    <location>
        <begin position="675"/>
        <end position="730"/>
    </location>
</feature>
<dbReference type="SUPFAM" id="SSF55781">
    <property type="entry name" value="GAF domain-like"/>
    <property type="match status" value="1"/>
</dbReference>
<evidence type="ECO:0000256" key="4">
    <source>
        <dbReference type="ARBA" id="ARBA00022553"/>
    </source>
</evidence>
<dbReference type="InterPro" id="IPR029016">
    <property type="entry name" value="GAF-like_dom_sf"/>
</dbReference>
<evidence type="ECO:0000256" key="7">
    <source>
        <dbReference type="ARBA" id="ARBA00023012"/>
    </source>
</evidence>
<evidence type="ECO:0000313" key="12">
    <source>
        <dbReference type="Proteomes" id="UP000219612"/>
    </source>
</evidence>
<dbReference type="InterPro" id="IPR003594">
    <property type="entry name" value="HATPase_dom"/>
</dbReference>
<dbReference type="PANTHER" id="PTHR43304">
    <property type="entry name" value="PHYTOCHROME-LIKE PROTEIN CPH1"/>
    <property type="match status" value="1"/>
</dbReference>
<dbReference type="EMBL" id="OBDY01000013">
    <property type="protein sequence ID" value="SNY53272.1"/>
    <property type="molecule type" value="Genomic_DNA"/>
</dbReference>
<reference evidence="11 12" key="1">
    <citation type="submission" date="2017-09" db="EMBL/GenBank/DDBJ databases">
        <authorList>
            <person name="Ehlers B."/>
            <person name="Leendertz F.H."/>
        </authorList>
    </citation>
    <scope>NUCLEOTIDE SEQUENCE [LARGE SCALE GENOMIC DNA]</scope>
    <source>
        <strain evidence="11 12">CGMCC 4.6857</strain>
    </source>
</reference>
<dbReference type="SMART" id="SM00387">
    <property type="entry name" value="HATPase_c"/>
    <property type="match status" value="1"/>
</dbReference>
<dbReference type="Proteomes" id="UP000219612">
    <property type="component" value="Unassembled WGS sequence"/>
</dbReference>
<dbReference type="CDD" id="cd00130">
    <property type="entry name" value="PAS"/>
    <property type="match status" value="5"/>
</dbReference>
<dbReference type="InterPro" id="IPR000014">
    <property type="entry name" value="PAS"/>
</dbReference>
<dbReference type="PANTHER" id="PTHR43304:SF1">
    <property type="entry name" value="PAC DOMAIN-CONTAINING PROTEIN"/>
    <property type="match status" value="1"/>
</dbReference>
<keyword evidence="7" id="KW-0902">Two-component regulatory system</keyword>
<dbReference type="Pfam" id="PF00512">
    <property type="entry name" value="HisKA"/>
    <property type="match status" value="1"/>
</dbReference>
<evidence type="ECO:0000256" key="6">
    <source>
        <dbReference type="ARBA" id="ARBA00022777"/>
    </source>
</evidence>
<dbReference type="InterPro" id="IPR036890">
    <property type="entry name" value="HATPase_C_sf"/>
</dbReference>
<dbReference type="EC" id="2.7.13.3" evidence="3"/>
<keyword evidence="12" id="KW-1185">Reference proteome</keyword>
<name>A0A285IZ69_9ACTN</name>
<feature type="domain" description="PAC" evidence="10">
    <location>
        <begin position="503"/>
        <end position="555"/>
    </location>
</feature>
<evidence type="ECO:0000259" key="10">
    <source>
        <dbReference type="PROSITE" id="PS50113"/>
    </source>
</evidence>
<dbReference type="SMART" id="SM00091">
    <property type="entry name" value="PAS"/>
    <property type="match status" value="5"/>
</dbReference>
<feature type="domain" description="PAS" evidence="9">
    <location>
        <begin position="6"/>
        <end position="61"/>
    </location>
</feature>
<keyword evidence="6" id="KW-0418">Kinase</keyword>
<dbReference type="RefSeq" id="WP_097323075.1">
    <property type="nucleotide sequence ID" value="NZ_OBDY01000013.1"/>
</dbReference>
<evidence type="ECO:0000259" key="9">
    <source>
        <dbReference type="PROSITE" id="PS50112"/>
    </source>
</evidence>
<dbReference type="Pfam" id="PF00989">
    <property type="entry name" value="PAS"/>
    <property type="match status" value="1"/>
</dbReference>
<comment type="subcellular location">
    <subcellularLocation>
        <location evidence="2">Cell membrane</location>
    </subcellularLocation>
</comment>
<gene>
    <name evidence="11" type="ORF">SAMN05421748_113227</name>
</gene>
<dbReference type="GO" id="GO:0006355">
    <property type="term" value="P:regulation of DNA-templated transcription"/>
    <property type="evidence" value="ECO:0007669"/>
    <property type="project" value="InterPro"/>
</dbReference>
<dbReference type="PROSITE" id="PS50113">
    <property type="entry name" value="PAC"/>
    <property type="match status" value="3"/>
</dbReference>
<dbReference type="Pfam" id="PF02518">
    <property type="entry name" value="HATPase_c"/>
    <property type="match status" value="1"/>
</dbReference>
<dbReference type="InterPro" id="IPR013656">
    <property type="entry name" value="PAS_4"/>
</dbReference>
<dbReference type="InterPro" id="IPR052162">
    <property type="entry name" value="Sensor_kinase/Photoreceptor"/>
</dbReference>
<dbReference type="InterPro" id="IPR000700">
    <property type="entry name" value="PAS-assoc_C"/>
</dbReference>
<dbReference type="PROSITE" id="PS50109">
    <property type="entry name" value="HIS_KIN"/>
    <property type="match status" value="1"/>
</dbReference>
<dbReference type="InterPro" id="IPR005467">
    <property type="entry name" value="His_kinase_dom"/>
</dbReference>
<dbReference type="InterPro" id="IPR013767">
    <property type="entry name" value="PAS_fold"/>
</dbReference>
<dbReference type="PRINTS" id="PR00344">
    <property type="entry name" value="BCTRLSENSOR"/>
</dbReference>
<dbReference type="CDD" id="cd00082">
    <property type="entry name" value="HisKA"/>
    <property type="match status" value="1"/>
</dbReference>
<dbReference type="InterPro" id="IPR036097">
    <property type="entry name" value="HisK_dim/P_sf"/>
</dbReference>
<dbReference type="Pfam" id="PF08447">
    <property type="entry name" value="PAS_3"/>
    <property type="match status" value="3"/>
</dbReference>
<dbReference type="InterPro" id="IPR003018">
    <property type="entry name" value="GAF"/>
</dbReference>
<dbReference type="Gene3D" id="3.30.565.10">
    <property type="entry name" value="Histidine kinase-like ATPase, C-terminal domain"/>
    <property type="match status" value="1"/>
</dbReference>
<evidence type="ECO:0000313" key="11">
    <source>
        <dbReference type="EMBL" id="SNY53272.1"/>
    </source>
</evidence>
<dbReference type="CDD" id="cd00075">
    <property type="entry name" value="HATPase"/>
    <property type="match status" value="1"/>
</dbReference>
<dbReference type="InterPro" id="IPR003661">
    <property type="entry name" value="HisK_dim/P_dom"/>
</dbReference>
<dbReference type="Pfam" id="PF13185">
    <property type="entry name" value="GAF_2"/>
    <property type="match status" value="1"/>
</dbReference>
<dbReference type="Gene3D" id="3.30.450.20">
    <property type="entry name" value="PAS domain"/>
    <property type="match status" value="5"/>
</dbReference>
<feature type="domain" description="PAS" evidence="9">
    <location>
        <begin position="552"/>
        <end position="610"/>
    </location>
</feature>
<accession>A0A285IZ69</accession>
<dbReference type="SMART" id="SM00065">
    <property type="entry name" value="GAF"/>
    <property type="match status" value="1"/>
</dbReference>
<organism evidence="11 12">
    <name type="scientific">Paractinoplanes atraurantiacus</name>
    <dbReference type="NCBI Taxonomy" id="1036182"/>
    <lineage>
        <taxon>Bacteria</taxon>
        <taxon>Bacillati</taxon>
        <taxon>Actinomycetota</taxon>
        <taxon>Actinomycetes</taxon>
        <taxon>Micromonosporales</taxon>
        <taxon>Micromonosporaceae</taxon>
        <taxon>Paractinoplanes</taxon>
    </lineage>
</organism>
<protein>
    <recommendedName>
        <fullName evidence="3">histidine kinase</fullName>
        <ecNumber evidence="3">2.7.13.3</ecNumber>
    </recommendedName>
</protein>
<feature type="domain" description="PAC" evidence="10">
    <location>
        <begin position="80"/>
        <end position="132"/>
    </location>
</feature>
<dbReference type="SUPFAM" id="SSF55874">
    <property type="entry name" value="ATPase domain of HSP90 chaperone/DNA topoisomerase II/histidine kinase"/>
    <property type="match status" value="1"/>
</dbReference>
<comment type="catalytic activity">
    <reaction evidence="1">
        <text>ATP + protein L-histidine = ADP + protein N-phospho-L-histidine.</text>
        <dbReference type="EC" id="2.7.13.3"/>
    </reaction>
</comment>
<dbReference type="SMART" id="SM00086">
    <property type="entry name" value="PAC"/>
    <property type="match status" value="4"/>
</dbReference>
<dbReference type="OrthoDB" id="9764154at2"/>
<dbReference type="NCBIfam" id="TIGR00229">
    <property type="entry name" value="sensory_box"/>
    <property type="match status" value="4"/>
</dbReference>
<dbReference type="AlphaFoldDB" id="A0A285IZ69"/>
<dbReference type="InterPro" id="IPR001610">
    <property type="entry name" value="PAC"/>
</dbReference>
<dbReference type="SUPFAM" id="SSF55785">
    <property type="entry name" value="PYP-like sensor domain (PAS domain)"/>
    <property type="match status" value="5"/>
</dbReference>
<dbReference type="GO" id="GO:0000155">
    <property type="term" value="F:phosphorelay sensor kinase activity"/>
    <property type="evidence" value="ECO:0007669"/>
    <property type="project" value="InterPro"/>
</dbReference>
<dbReference type="PROSITE" id="PS50112">
    <property type="entry name" value="PAS"/>
    <property type="match status" value="5"/>
</dbReference>
<dbReference type="GO" id="GO:0005886">
    <property type="term" value="C:plasma membrane"/>
    <property type="evidence" value="ECO:0007669"/>
    <property type="project" value="UniProtKB-SubCell"/>
</dbReference>
<evidence type="ECO:0000256" key="1">
    <source>
        <dbReference type="ARBA" id="ARBA00000085"/>
    </source>
</evidence>
<dbReference type="InterPro" id="IPR035965">
    <property type="entry name" value="PAS-like_dom_sf"/>
</dbReference>
<feature type="domain" description="Histidine kinase" evidence="8">
    <location>
        <begin position="826"/>
        <end position="1031"/>
    </location>
</feature>
<sequence length="1032" mass="111117">MLRAAAPPSFGALFESSPIGMAVVGLDGEWARVNPAIAGMLGYTPDELLARTRTSVIHPEDFDNDAAQAADLLAGRIDSYRTHKRYRRRDGGLTHCLLTVTMLRDDDGAPAHFLAQLVDVTATLAAQQAHERSEEQFRTAFDGSPIGLLIADEHGRFRRANPAAAELTGRPVDELIGLTHREITDPADIEASARARLALLRGAADVQYDNRLRHADGRISWTRVSLSLIPGPDGRRWRLVQLQDITAERDAALAAEREVQRLRATLAVQRDVTAAAADRDAALRVVAARAVGLFEDADGATVELVQGDDLVYAATAGTLAAAKDARVPVAGSLSGQVLTTGAPAYCSDTATDQRVDRAACERHGIGSMMIAPLHAENRVIGCLKVSSARTGAFDAPEVQQLALLADSLGSALQHADDAARNAALLVERTHALALLEASETRFRMTFDNSPLGLGLISLSDGVPGRYLQANPALSAITGYEPEELLRMTYAEIVHPDDRDATPGRSVVRYLHKDGHEVWVSSRTAEVRDETGRPLYLVSQAEDVTAQRAAEAQLRRQARLLELIPAAVIVRDRDGTIRWWNAGAEQLYGWPLSAVAGKSIHRLLSTVFPEECSEQDALDGLVRSGHWDGQLEHLTAAGRVVTVLSRQVLHLPADQVLEINTDVTAARAAEQALAESEQRFRAQFTHSAAGQAVYGLDGSLVSVNPAYAAMLGHTVEHLVGRHDRDFVHPDDLLESRRHRADLFTGERDAYTQEGRLRHADGHWVDVSATFSVVRESGGRPKHLIGVITDVSARRAAEADRDRAAAALAERNTELEAADRLKLDIIGMLGHEIGNPLSSIRGYAEVLADGTSPAMRDRAVEAIARQAGRLDDIVREVLAMVSIDAGSLTAVRQEIGMRDQISQALVAMDLEGLPVLGDDQSALCNPGHLQQILANLLSNAAKYGGGATSITVGRDGSRVSVGVADNGPGVPAEFRHRLFERLARAERDATSVRGTGLGLYIVRGLARANEGDIRYTPNPDGGSLFVLDLEAAQA</sequence>
<proteinExistence type="predicted"/>
<evidence type="ECO:0000259" key="8">
    <source>
        <dbReference type="PROSITE" id="PS50109"/>
    </source>
</evidence>
<dbReference type="Gene3D" id="1.10.287.130">
    <property type="match status" value="1"/>
</dbReference>
<evidence type="ECO:0000256" key="3">
    <source>
        <dbReference type="ARBA" id="ARBA00012438"/>
    </source>
</evidence>
<dbReference type="Pfam" id="PF08448">
    <property type="entry name" value="PAS_4"/>
    <property type="match status" value="1"/>
</dbReference>